<dbReference type="GO" id="GO:0008703">
    <property type="term" value="F:5-amino-6-(5-phosphoribosylamino)uracil reductase activity"/>
    <property type="evidence" value="ECO:0007669"/>
    <property type="project" value="InterPro"/>
</dbReference>
<proteinExistence type="predicted"/>
<sequence>MSEGGSVILRLDGDGGSRRELTDDDLRELYAPASREVPRLRANFVASVDGSATASGLSGALGGPADHRVFAVLRELCDVIVVASGTVRAEGYAGPLVEGDAAGRRVAQGLPAHPAIAVVSGTLSMDPGSEFFATAPVRPLVLTCDAAPFDRREALAEVADVVSCGTDTVEPRRLVSELLARGLAQMHCEGGPSLLGSLIEADVLDALALTVSPSLEGGLGGRITRRDGSPIDLRALELDHVLASGSMLLTHWTRRR</sequence>
<dbReference type="EMBL" id="RBKS01000001">
    <property type="protein sequence ID" value="RKR76234.1"/>
    <property type="molecule type" value="Genomic_DNA"/>
</dbReference>
<dbReference type="AlphaFoldDB" id="A0A495IJT3"/>
<feature type="domain" description="Bacterial bifunctional deaminase-reductase C-terminal" evidence="4">
    <location>
        <begin position="39"/>
        <end position="246"/>
    </location>
</feature>
<dbReference type="GO" id="GO:0009231">
    <property type="term" value="P:riboflavin biosynthetic process"/>
    <property type="evidence" value="ECO:0007669"/>
    <property type="project" value="InterPro"/>
</dbReference>
<keyword evidence="2" id="KW-0521">NADP</keyword>
<evidence type="ECO:0000313" key="6">
    <source>
        <dbReference type="Proteomes" id="UP000280008"/>
    </source>
</evidence>
<comment type="caution">
    <text evidence="5">The sequence shown here is derived from an EMBL/GenBank/DDBJ whole genome shotgun (WGS) entry which is preliminary data.</text>
</comment>
<dbReference type="PANTHER" id="PTHR38011">
    <property type="entry name" value="DIHYDROFOLATE REDUCTASE FAMILY PROTEIN (AFU_ORTHOLOGUE AFUA_8G06820)"/>
    <property type="match status" value="1"/>
</dbReference>
<dbReference type="PANTHER" id="PTHR38011:SF7">
    <property type="entry name" value="2,5-DIAMINO-6-RIBOSYLAMINO-4(3H)-PYRIMIDINONE 5'-PHOSPHATE REDUCTASE"/>
    <property type="match status" value="1"/>
</dbReference>
<protein>
    <submittedName>
        <fullName evidence="5">Riboflavin biosynthesis pyrimidine reductase</fullName>
    </submittedName>
</protein>
<accession>A0A495IJT3</accession>
<evidence type="ECO:0000256" key="1">
    <source>
        <dbReference type="ARBA" id="ARBA00005104"/>
    </source>
</evidence>
<keyword evidence="3" id="KW-0560">Oxidoreductase</keyword>
<comment type="pathway">
    <text evidence="1">Cofactor biosynthesis; riboflavin biosynthesis.</text>
</comment>
<dbReference type="Pfam" id="PF01872">
    <property type="entry name" value="RibD_C"/>
    <property type="match status" value="1"/>
</dbReference>
<dbReference type="Gene3D" id="3.40.430.10">
    <property type="entry name" value="Dihydrofolate Reductase, subunit A"/>
    <property type="match status" value="1"/>
</dbReference>
<evidence type="ECO:0000259" key="4">
    <source>
        <dbReference type="Pfam" id="PF01872"/>
    </source>
</evidence>
<evidence type="ECO:0000256" key="2">
    <source>
        <dbReference type="ARBA" id="ARBA00022857"/>
    </source>
</evidence>
<reference evidence="5 6" key="1">
    <citation type="submission" date="2018-10" db="EMBL/GenBank/DDBJ databases">
        <title>Sequencing the genomes of 1000 actinobacteria strains.</title>
        <authorList>
            <person name="Klenk H.-P."/>
        </authorList>
    </citation>
    <scope>NUCLEOTIDE SEQUENCE [LARGE SCALE GENOMIC DNA]</scope>
    <source>
        <strain evidence="5 6">DSM 17894</strain>
    </source>
</reference>
<name>A0A495IJT3_9MICO</name>
<evidence type="ECO:0000256" key="3">
    <source>
        <dbReference type="ARBA" id="ARBA00023002"/>
    </source>
</evidence>
<evidence type="ECO:0000313" key="5">
    <source>
        <dbReference type="EMBL" id="RKR76234.1"/>
    </source>
</evidence>
<dbReference type="InterPro" id="IPR024072">
    <property type="entry name" value="DHFR-like_dom_sf"/>
</dbReference>
<dbReference type="SUPFAM" id="SSF53597">
    <property type="entry name" value="Dihydrofolate reductase-like"/>
    <property type="match status" value="1"/>
</dbReference>
<dbReference type="OrthoDB" id="5243299at2"/>
<dbReference type="InterPro" id="IPR050765">
    <property type="entry name" value="Riboflavin_Biosynth_HTPR"/>
</dbReference>
<gene>
    <name evidence="5" type="ORF">C8E83_3399</name>
</gene>
<keyword evidence="6" id="KW-1185">Reference proteome</keyword>
<organism evidence="5 6">
    <name type="scientific">Frondihabitans australicus</name>
    <dbReference type="NCBI Taxonomy" id="386892"/>
    <lineage>
        <taxon>Bacteria</taxon>
        <taxon>Bacillati</taxon>
        <taxon>Actinomycetota</taxon>
        <taxon>Actinomycetes</taxon>
        <taxon>Micrococcales</taxon>
        <taxon>Microbacteriaceae</taxon>
        <taxon>Frondihabitans</taxon>
    </lineage>
</organism>
<dbReference type="RefSeq" id="WP_121371232.1">
    <property type="nucleotide sequence ID" value="NZ_RBKS01000001.1"/>
</dbReference>
<dbReference type="Proteomes" id="UP000280008">
    <property type="component" value="Unassembled WGS sequence"/>
</dbReference>
<dbReference type="InterPro" id="IPR002734">
    <property type="entry name" value="RibDG_C"/>
</dbReference>